<evidence type="ECO:0000313" key="2">
    <source>
        <dbReference type="EMBL" id="KAH9360897.1"/>
    </source>
</evidence>
<keyword evidence="3" id="KW-1185">Reference proteome</keyword>
<accession>A0A9J6FET8</accession>
<feature type="chain" id="PRO_5039917301" evidence="1">
    <location>
        <begin position="29"/>
        <end position="101"/>
    </location>
</feature>
<dbReference type="VEuPathDB" id="VectorBase:HLOH_044306"/>
<gene>
    <name evidence="2" type="ORF">HPB48_003604</name>
</gene>
<dbReference type="AlphaFoldDB" id="A0A9J6FET8"/>
<protein>
    <submittedName>
        <fullName evidence="2">Uncharacterized protein</fullName>
    </submittedName>
</protein>
<evidence type="ECO:0000313" key="3">
    <source>
        <dbReference type="Proteomes" id="UP000821853"/>
    </source>
</evidence>
<dbReference type="EMBL" id="JABSTR010000001">
    <property type="protein sequence ID" value="KAH9360897.1"/>
    <property type="molecule type" value="Genomic_DNA"/>
</dbReference>
<name>A0A9J6FET8_HAELO</name>
<evidence type="ECO:0000256" key="1">
    <source>
        <dbReference type="SAM" id="SignalP"/>
    </source>
</evidence>
<dbReference type="Proteomes" id="UP000821853">
    <property type="component" value="Chromosome 1"/>
</dbReference>
<feature type="signal peptide" evidence="1">
    <location>
        <begin position="1"/>
        <end position="28"/>
    </location>
</feature>
<dbReference type="OrthoDB" id="10006435at2759"/>
<sequence length="101" mass="11183">MEQRTVACALFAACFLWGLLVVCHGGHAQGPFQGLQDAMTNTSWEDQVNKSKVNIDAVANEIFPYVVEGSSELDVSVDCMTALLKTFKAFRDLKGWAVRRE</sequence>
<keyword evidence="1" id="KW-0732">Signal</keyword>
<proteinExistence type="predicted"/>
<reference evidence="2 3" key="1">
    <citation type="journal article" date="2020" name="Cell">
        <title>Large-Scale Comparative Analyses of Tick Genomes Elucidate Their Genetic Diversity and Vector Capacities.</title>
        <authorList>
            <consortium name="Tick Genome and Microbiome Consortium (TIGMIC)"/>
            <person name="Jia N."/>
            <person name="Wang J."/>
            <person name="Shi W."/>
            <person name="Du L."/>
            <person name="Sun Y."/>
            <person name="Zhan W."/>
            <person name="Jiang J.F."/>
            <person name="Wang Q."/>
            <person name="Zhang B."/>
            <person name="Ji P."/>
            <person name="Bell-Sakyi L."/>
            <person name="Cui X.M."/>
            <person name="Yuan T.T."/>
            <person name="Jiang B.G."/>
            <person name="Yang W.F."/>
            <person name="Lam T.T."/>
            <person name="Chang Q.C."/>
            <person name="Ding S.J."/>
            <person name="Wang X.J."/>
            <person name="Zhu J.G."/>
            <person name="Ruan X.D."/>
            <person name="Zhao L."/>
            <person name="Wei J.T."/>
            <person name="Ye R.Z."/>
            <person name="Que T.C."/>
            <person name="Du C.H."/>
            <person name="Zhou Y.H."/>
            <person name="Cheng J.X."/>
            <person name="Dai P.F."/>
            <person name="Guo W.B."/>
            <person name="Han X.H."/>
            <person name="Huang E.J."/>
            <person name="Li L.F."/>
            <person name="Wei W."/>
            <person name="Gao Y.C."/>
            <person name="Liu J.Z."/>
            <person name="Shao H.Z."/>
            <person name="Wang X."/>
            <person name="Wang C.C."/>
            <person name="Yang T.C."/>
            <person name="Huo Q.B."/>
            <person name="Li W."/>
            <person name="Chen H.Y."/>
            <person name="Chen S.E."/>
            <person name="Zhou L.G."/>
            <person name="Ni X.B."/>
            <person name="Tian J.H."/>
            <person name="Sheng Y."/>
            <person name="Liu T."/>
            <person name="Pan Y.S."/>
            <person name="Xia L.Y."/>
            <person name="Li J."/>
            <person name="Zhao F."/>
            <person name="Cao W.C."/>
        </authorList>
    </citation>
    <scope>NUCLEOTIDE SEQUENCE [LARGE SCALE GENOMIC DNA]</scope>
    <source>
        <strain evidence="2">HaeL-2018</strain>
    </source>
</reference>
<comment type="caution">
    <text evidence="2">The sequence shown here is derived from an EMBL/GenBank/DDBJ whole genome shotgun (WGS) entry which is preliminary data.</text>
</comment>
<organism evidence="2 3">
    <name type="scientific">Haemaphysalis longicornis</name>
    <name type="common">Bush tick</name>
    <dbReference type="NCBI Taxonomy" id="44386"/>
    <lineage>
        <taxon>Eukaryota</taxon>
        <taxon>Metazoa</taxon>
        <taxon>Ecdysozoa</taxon>
        <taxon>Arthropoda</taxon>
        <taxon>Chelicerata</taxon>
        <taxon>Arachnida</taxon>
        <taxon>Acari</taxon>
        <taxon>Parasitiformes</taxon>
        <taxon>Ixodida</taxon>
        <taxon>Ixodoidea</taxon>
        <taxon>Ixodidae</taxon>
        <taxon>Haemaphysalinae</taxon>
        <taxon>Haemaphysalis</taxon>
    </lineage>
</organism>